<comment type="caution">
    <text evidence="6">The sequence shown here is derived from an EMBL/GenBank/DDBJ whole genome shotgun (WGS) entry which is preliminary data.</text>
</comment>
<dbReference type="GO" id="GO:0048870">
    <property type="term" value="P:cell motility"/>
    <property type="evidence" value="ECO:0007669"/>
    <property type="project" value="TreeGrafter"/>
</dbReference>
<gene>
    <name evidence="6" type="primary">brk1-b</name>
    <name evidence="6" type="ORF">AVEN_178056_1</name>
</gene>
<name>A0A4Y2I4D9_ARAVE</name>
<comment type="similarity">
    <text evidence="2">Belongs to the BRK1 family.</text>
</comment>
<keyword evidence="3" id="KW-0963">Cytoplasm</keyword>
<comment type="subcellular location">
    <subcellularLocation>
        <location evidence="1">Cytoplasm</location>
        <location evidence="1">Cytoskeleton</location>
    </subcellularLocation>
</comment>
<sequence>MSSLLFNSNNPSFLNTILIPSIYETNDMASLEREAIQKQIQQDWANREYVEIITASIKKIADFLNSFDMSCRSRLATLNEKLTSLERRIDYLEARVTKGETLT</sequence>
<dbReference type="GO" id="GO:0007015">
    <property type="term" value="P:actin filament organization"/>
    <property type="evidence" value="ECO:0007669"/>
    <property type="project" value="InterPro"/>
</dbReference>
<evidence type="ECO:0000313" key="6">
    <source>
        <dbReference type="EMBL" id="GBM72380.1"/>
    </source>
</evidence>
<dbReference type="GO" id="GO:0008064">
    <property type="term" value="P:regulation of actin polymerization or depolymerization"/>
    <property type="evidence" value="ECO:0007669"/>
    <property type="project" value="TreeGrafter"/>
</dbReference>
<dbReference type="Proteomes" id="UP000499080">
    <property type="component" value="Unassembled WGS sequence"/>
</dbReference>
<keyword evidence="5" id="KW-0206">Cytoskeleton</keyword>
<evidence type="ECO:0000256" key="2">
    <source>
        <dbReference type="ARBA" id="ARBA00005620"/>
    </source>
</evidence>
<protein>
    <recommendedName>
        <fullName evidence="8">Protein BRICK1</fullName>
    </recommendedName>
</protein>
<organism evidence="6 7">
    <name type="scientific">Araneus ventricosus</name>
    <name type="common">Orbweaver spider</name>
    <name type="synonym">Epeira ventricosa</name>
    <dbReference type="NCBI Taxonomy" id="182803"/>
    <lineage>
        <taxon>Eukaryota</taxon>
        <taxon>Metazoa</taxon>
        <taxon>Ecdysozoa</taxon>
        <taxon>Arthropoda</taxon>
        <taxon>Chelicerata</taxon>
        <taxon>Arachnida</taxon>
        <taxon>Araneae</taxon>
        <taxon>Araneomorphae</taxon>
        <taxon>Entelegynae</taxon>
        <taxon>Araneoidea</taxon>
        <taxon>Araneidae</taxon>
        <taxon>Araneus</taxon>
    </lineage>
</organism>
<dbReference type="GO" id="GO:0005856">
    <property type="term" value="C:cytoskeleton"/>
    <property type="evidence" value="ECO:0007669"/>
    <property type="project" value="UniProtKB-SubCell"/>
</dbReference>
<evidence type="ECO:0000256" key="5">
    <source>
        <dbReference type="ARBA" id="ARBA00023212"/>
    </source>
</evidence>
<dbReference type="InterPro" id="IPR033378">
    <property type="entry name" value="BRICK1"/>
</dbReference>
<keyword evidence="4" id="KW-0175">Coiled coil</keyword>
<dbReference type="PANTHER" id="PTHR33668">
    <property type="entry name" value="PROTEIN BRICK1"/>
    <property type="match status" value="1"/>
</dbReference>
<dbReference type="AlphaFoldDB" id="A0A4Y2I4D9"/>
<evidence type="ECO:0000256" key="4">
    <source>
        <dbReference type="ARBA" id="ARBA00023054"/>
    </source>
</evidence>
<dbReference type="EMBL" id="BGPR01002373">
    <property type="protein sequence ID" value="GBM72380.1"/>
    <property type="molecule type" value="Genomic_DNA"/>
</dbReference>
<dbReference type="FunFam" id="1.20.5.110:FF:000017">
    <property type="entry name" value="BRICK1, SCAR/WAVE actin-nucleating complex subunit"/>
    <property type="match status" value="1"/>
</dbReference>
<dbReference type="Gene3D" id="1.20.5.110">
    <property type="match status" value="1"/>
</dbReference>
<evidence type="ECO:0000313" key="7">
    <source>
        <dbReference type="Proteomes" id="UP000499080"/>
    </source>
</evidence>
<keyword evidence="7" id="KW-1185">Reference proteome</keyword>
<dbReference type="GO" id="GO:0031209">
    <property type="term" value="C:SCAR complex"/>
    <property type="evidence" value="ECO:0007669"/>
    <property type="project" value="InterPro"/>
</dbReference>
<dbReference type="GO" id="GO:0044877">
    <property type="term" value="F:protein-containing complex binding"/>
    <property type="evidence" value="ECO:0007669"/>
    <property type="project" value="InterPro"/>
</dbReference>
<evidence type="ECO:0000256" key="3">
    <source>
        <dbReference type="ARBA" id="ARBA00022490"/>
    </source>
</evidence>
<dbReference type="PANTHER" id="PTHR33668:SF1">
    <property type="entry name" value="PROTEIN BRICK1"/>
    <property type="match status" value="1"/>
</dbReference>
<accession>A0A4Y2I4D9</accession>
<evidence type="ECO:0008006" key="8">
    <source>
        <dbReference type="Google" id="ProtNLM"/>
    </source>
</evidence>
<evidence type="ECO:0000256" key="1">
    <source>
        <dbReference type="ARBA" id="ARBA00004245"/>
    </source>
</evidence>
<reference evidence="6 7" key="1">
    <citation type="journal article" date="2019" name="Sci. Rep.">
        <title>Orb-weaving spider Araneus ventricosus genome elucidates the spidroin gene catalogue.</title>
        <authorList>
            <person name="Kono N."/>
            <person name="Nakamura H."/>
            <person name="Ohtoshi R."/>
            <person name="Moran D.A.P."/>
            <person name="Shinohara A."/>
            <person name="Yoshida Y."/>
            <person name="Fujiwara M."/>
            <person name="Mori M."/>
            <person name="Tomita M."/>
            <person name="Arakawa K."/>
        </authorList>
    </citation>
    <scope>NUCLEOTIDE SEQUENCE [LARGE SCALE GENOMIC DNA]</scope>
</reference>
<dbReference type="OrthoDB" id="1883432at2759"/>
<proteinExistence type="inferred from homology"/>